<dbReference type="STRING" id="310781.SAMN05216259_106362"/>
<dbReference type="Pfam" id="PF00378">
    <property type="entry name" value="ECH_1"/>
    <property type="match status" value="1"/>
</dbReference>
<dbReference type="AlphaFoldDB" id="A0A1H0FNG7"/>
<comment type="similarity">
    <text evidence="1">Belongs to the enoyl-CoA hydratase/isomerase family.</text>
</comment>
<dbReference type="Proteomes" id="UP000199341">
    <property type="component" value="Unassembled WGS sequence"/>
</dbReference>
<gene>
    <name evidence="2" type="ORF">SAMN05216259_106362</name>
</gene>
<dbReference type="SUPFAM" id="SSF52096">
    <property type="entry name" value="ClpP/crotonase"/>
    <property type="match status" value="1"/>
</dbReference>
<accession>A0A1H0FNG7</accession>
<dbReference type="EMBL" id="FNIE01000006">
    <property type="protein sequence ID" value="SDN96072.1"/>
    <property type="molecule type" value="Genomic_DNA"/>
</dbReference>
<dbReference type="CDD" id="cd06558">
    <property type="entry name" value="crotonase-like"/>
    <property type="match status" value="1"/>
</dbReference>
<evidence type="ECO:0000313" key="3">
    <source>
        <dbReference type="Proteomes" id="UP000199341"/>
    </source>
</evidence>
<evidence type="ECO:0000256" key="1">
    <source>
        <dbReference type="ARBA" id="ARBA00005254"/>
    </source>
</evidence>
<evidence type="ECO:0000313" key="2">
    <source>
        <dbReference type="EMBL" id="SDN96072.1"/>
    </source>
</evidence>
<sequence>MAPQIQIAPARAHLTLAIDGADPLTPELVRTVTEACGRAEDAPDGGALLIRLTGRRPLDAGPAAPHYPAVHLVNKWERALRRLEQLPTATVATLTGDCFGLAADVLLATDYRIAGTGLQLRLATAGGTTWPGMALYRLAQQIGVGRARRIALFGGELSAWQALELRLVDEVSDDVEAALAAALDGLTGPRAHDVAVRRRLLMDASSISFEDALGPHLAACDRALRLTAAAS</sequence>
<dbReference type="GO" id="GO:0006635">
    <property type="term" value="P:fatty acid beta-oxidation"/>
    <property type="evidence" value="ECO:0007669"/>
    <property type="project" value="TreeGrafter"/>
</dbReference>
<dbReference type="NCBIfam" id="NF042431">
    <property type="entry name" value="EnCoAhydt_DpgB"/>
    <property type="match status" value="1"/>
</dbReference>
<name>A0A1H0FNG7_9ACTN</name>
<proteinExistence type="inferred from homology"/>
<dbReference type="Gene3D" id="3.90.226.10">
    <property type="entry name" value="2-enoyl-CoA Hydratase, Chain A, domain 1"/>
    <property type="match status" value="1"/>
</dbReference>
<dbReference type="RefSeq" id="WP_245771432.1">
    <property type="nucleotide sequence ID" value="NZ_FNIE01000006.1"/>
</dbReference>
<dbReference type="PANTHER" id="PTHR11941:SF171">
    <property type="entry name" value="SD19268P"/>
    <property type="match status" value="1"/>
</dbReference>
<organism evidence="2 3">
    <name type="scientific">Actinacidiphila guanduensis</name>
    <dbReference type="NCBI Taxonomy" id="310781"/>
    <lineage>
        <taxon>Bacteria</taxon>
        <taxon>Bacillati</taxon>
        <taxon>Actinomycetota</taxon>
        <taxon>Actinomycetes</taxon>
        <taxon>Kitasatosporales</taxon>
        <taxon>Streptomycetaceae</taxon>
        <taxon>Actinacidiphila</taxon>
    </lineage>
</organism>
<dbReference type="InterPro" id="IPR029045">
    <property type="entry name" value="ClpP/crotonase-like_dom_sf"/>
</dbReference>
<dbReference type="InterPro" id="IPR053545">
    <property type="entry name" value="Enoyl-CoA_hydratase-like"/>
</dbReference>
<dbReference type="InterPro" id="IPR001753">
    <property type="entry name" value="Enoyl-CoA_hydra/iso"/>
</dbReference>
<keyword evidence="3" id="KW-1185">Reference proteome</keyword>
<protein>
    <submittedName>
        <fullName evidence="2">(3,5-dihydroxycyclohex-3-enyl)acetyl-CoA dehydratase subunit B</fullName>
    </submittedName>
</protein>
<reference evidence="2 3" key="1">
    <citation type="submission" date="2016-10" db="EMBL/GenBank/DDBJ databases">
        <authorList>
            <person name="de Groot N.N."/>
        </authorList>
    </citation>
    <scope>NUCLEOTIDE SEQUENCE [LARGE SCALE GENOMIC DNA]</scope>
    <source>
        <strain evidence="2 3">CGMCC 4.2022</strain>
    </source>
</reference>
<dbReference type="PANTHER" id="PTHR11941">
    <property type="entry name" value="ENOYL-COA HYDRATASE-RELATED"/>
    <property type="match status" value="1"/>
</dbReference>
<dbReference type="GO" id="GO:0003824">
    <property type="term" value="F:catalytic activity"/>
    <property type="evidence" value="ECO:0007669"/>
    <property type="project" value="UniProtKB-ARBA"/>
</dbReference>